<dbReference type="Proteomes" id="UP001216150">
    <property type="component" value="Unassembled WGS sequence"/>
</dbReference>
<accession>A0AAD6DZ93</accession>
<evidence type="ECO:0000313" key="1">
    <source>
        <dbReference type="EMBL" id="KAJ5597052.1"/>
    </source>
</evidence>
<sequence length="72" mass="8202">MPRVHAALGSQLAHPGANRVLVSFIELSDLFRYEAQPVPWMRSYLWRALDAIGYQRSGMWRGTQEVEILGMA</sequence>
<evidence type="ECO:0000313" key="2">
    <source>
        <dbReference type="Proteomes" id="UP001216150"/>
    </source>
</evidence>
<reference evidence="1 2" key="1">
    <citation type="journal article" date="2023" name="IMA Fungus">
        <title>Comparative genomic study of the Penicillium genus elucidates a diverse pangenome and 15 lateral gene transfer events.</title>
        <authorList>
            <person name="Petersen C."/>
            <person name="Sorensen T."/>
            <person name="Nielsen M.R."/>
            <person name="Sondergaard T.E."/>
            <person name="Sorensen J.L."/>
            <person name="Fitzpatrick D.A."/>
            <person name="Frisvad J.C."/>
            <person name="Nielsen K.L."/>
        </authorList>
    </citation>
    <scope>NUCLEOTIDE SEQUENCE [LARGE SCALE GENOMIC DNA]</scope>
    <source>
        <strain evidence="1 2">IBT 29057</strain>
    </source>
</reference>
<gene>
    <name evidence="1" type="ORF">N7450_003510</name>
</gene>
<protein>
    <submittedName>
        <fullName evidence="1">Uncharacterized protein</fullName>
    </submittedName>
</protein>
<keyword evidence="2" id="KW-1185">Reference proteome</keyword>
<organism evidence="1 2">
    <name type="scientific">Penicillium hetheringtonii</name>
    <dbReference type="NCBI Taxonomy" id="911720"/>
    <lineage>
        <taxon>Eukaryota</taxon>
        <taxon>Fungi</taxon>
        <taxon>Dikarya</taxon>
        <taxon>Ascomycota</taxon>
        <taxon>Pezizomycotina</taxon>
        <taxon>Eurotiomycetes</taxon>
        <taxon>Eurotiomycetidae</taxon>
        <taxon>Eurotiales</taxon>
        <taxon>Aspergillaceae</taxon>
        <taxon>Penicillium</taxon>
    </lineage>
</organism>
<name>A0AAD6DZ93_9EURO</name>
<dbReference type="AlphaFoldDB" id="A0AAD6DZ93"/>
<comment type="caution">
    <text evidence="1">The sequence shown here is derived from an EMBL/GenBank/DDBJ whole genome shotgun (WGS) entry which is preliminary data.</text>
</comment>
<dbReference type="EMBL" id="JAQJAC010000002">
    <property type="protein sequence ID" value="KAJ5597052.1"/>
    <property type="molecule type" value="Genomic_DNA"/>
</dbReference>
<proteinExistence type="predicted"/>